<dbReference type="RefSeq" id="WP_229019213.1">
    <property type="nucleotide sequence ID" value="NZ_CP012393.1"/>
</dbReference>
<proteinExistence type="predicted"/>
<feature type="transmembrane region" description="Helical" evidence="3">
    <location>
        <begin position="605"/>
        <end position="627"/>
    </location>
</feature>
<dbReference type="Pfam" id="PF10145">
    <property type="entry name" value="PhageMin_Tail"/>
    <property type="match status" value="1"/>
</dbReference>
<keyword evidence="3" id="KW-0472">Membrane</keyword>
<feature type="transmembrane region" description="Helical" evidence="3">
    <location>
        <begin position="538"/>
        <end position="560"/>
    </location>
</feature>
<reference evidence="5 6" key="1">
    <citation type="submission" date="2015-07" db="EMBL/GenBank/DDBJ databases">
        <title>Comparative genome sequencing reveals within-host evolution of Neisseria meningitidis during.</title>
        <authorList>
            <person name="Klughammer J."/>
            <person name="Dittrich M."/>
            <person name="Mueller T."/>
            <person name="Blom J."/>
            <person name="Goesmann A."/>
            <person name="Vogel U."/>
            <person name="Frosch M."/>
            <person name="Bock C."/>
            <person name="Schoen C."/>
        </authorList>
    </citation>
    <scope>NUCLEOTIDE SEQUENCE [LARGE SCALE GENOMIC DNA]</scope>
    <source>
        <strain evidence="5 6">DE8555</strain>
    </source>
</reference>
<gene>
    <name evidence="5" type="ORF">DE8555_1366</name>
</gene>
<organism evidence="5 6">
    <name type="scientific">Neisseria meningitidis</name>
    <dbReference type="NCBI Taxonomy" id="487"/>
    <lineage>
        <taxon>Bacteria</taxon>
        <taxon>Pseudomonadati</taxon>
        <taxon>Pseudomonadota</taxon>
        <taxon>Betaproteobacteria</taxon>
        <taxon>Neisseriales</taxon>
        <taxon>Neisseriaceae</taxon>
        <taxon>Neisseria</taxon>
    </lineage>
</organism>
<accession>A0AAC9GD48</accession>
<feature type="transmembrane region" description="Helical" evidence="3">
    <location>
        <begin position="567"/>
        <end position="593"/>
    </location>
</feature>
<evidence type="ECO:0000259" key="4">
    <source>
        <dbReference type="Pfam" id="PF10145"/>
    </source>
</evidence>
<evidence type="ECO:0000256" key="1">
    <source>
        <dbReference type="ARBA" id="ARBA00022612"/>
    </source>
</evidence>
<sequence length="924" mass="98198">MTSKTISIILKAADKASTEFKRIGKAASVLGGDIAKAEKEQIRLNKAINDTKRLQGYRNNLGETAKKLAENRARQKELLAEMKKGGGATRQQTQEMNKLASEAKNLEKTQARQTKTAARLAKEMKAAGTSTVKLADSQKDLKTKLEKVNGILEKQKKILAARNRAAALKARLGDAATRSATMMYTARGIADTTRNVLSAPVAAYAQSETASTDLRAAMMDSSGKVGADYQRIDELATRLGDKLPGTTADFKNLMTMLLRQGLSAKTVLGGTGEAAALLAVQLKKTPEEAAEMAAKLQDATRGTEKEMEAIMDQVQRLYYAGTDSNNILGAFTSLSPALDTLKIKGKAAMEQMSPLIGMLDQAGLSGEKSGNALRKVFTRMMNTAKVGKAAKAAGIQLDFTNGKGEFGGFENMYKQLAKLKSLSTEKRLKLLQSIFGDDSETLQALNTMIEKGKEGYDQFGKKLEAQASLRQRVNDQLGTLANLWDAASGTFTNFLAKMGESIAPQLKELTKWIGGINEKLSDWAAKNPQTAAAIMKTAAFIGVLLTAVVGLGAALAALLVPIALSKFAFFSLFGGMGKAAGGALGLAGTLLKLGGALAAFGAKALVFLATNPFGWAILAVGALVMLWRNWDTVKSALISGWEWIQKTFEENPILNIVIPFIGLARLIVNNWGTIAGFFSGLWDDIKAAWDTGADYVGGIFSDLWADIKTAWNAGAGYIAAVISRIGAYFMTGLSVVGGFIRKLPLVQWFSGKFGAVLNFLQGLGARFLEAGKNLIQSLIDGFTSKLAYLREKIGAIGSYIGRGIGIVGDIASGKGFSAGGYTGRGGVHEAAGIVHKGEVVFSQRDVARFGGWQAVEKIRKSGIAPAAAPARLQTASAPAAGMTVNITVNGGSGSPAEIAREIARQLKQTADQAARRARSAFKDR</sequence>
<dbReference type="NCBIfam" id="TIGR01760">
    <property type="entry name" value="tape_meas_TP901"/>
    <property type="match status" value="1"/>
</dbReference>
<evidence type="ECO:0000313" key="6">
    <source>
        <dbReference type="Proteomes" id="UP000092966"/>
    </source>
</evidence>
<keyword evidence="2" id="KW-0175">Coiled coil</keyword>
<evidence type="ECO:0000313" key="5">
    <source>
        <dbReference type="EMBL" id="ANW91910.1"/>
    </source>
</evidence>
<dbReference type="PANTHER" id="PTHR37813:SF1">
    <property type="entry name" value="FELS-2 PROPHAGE PROTEIN"/>
    <property type="match status" value="1"/>
</dbReference>
<evidence type="ECO:0000256" key="3">
    <source>
        <dbReference type="SAM" id="Phobius"/>
    </source>
</evidence>
<dbReference type="PANTHER" id="PTHR37813">
    <property type="entry name" value="FELS-2 PROPHAGE PROTEIN"/>
    <property type="match status" value="1"/>
</dbReference>
<dbReference type="InterPro" id="IPR010090">
    <property type="entry name" value="Phage_tape_meas"/>
</dbReference>
<feature type="domain" description="Phage tail tape measure protein" evidence="4">
    <location>
        <begin position="234"/>
        <end position="436"/>
    </location>
</feature>
<evidence type="ECO:0000256" key="2">
    <source>
        <dbReference type="SAM" id="Coils"/>
    </source>
</evidence>
<protein>
    <submittedName>
        <fullName evidence="5">Myosin-4</fullName>
    </submittedName>
</protein>
<keyword evidence="3" id="KW-0812">Transmembrane</keyword>
<dbReference type="Proteomes" id="UP000092966">
    <property type="component" value="Chromosome"/>
</dbReference>
<name>A0AAC9GD48_NEIME</name>
<dbReference type="EMBL" id="CP012393">
    <property type="protein sequence ID" value="ANW91910.1"/>
    <property type="molecule type" value="Genomic_DNA"/>
</dbReference>
<dbReference type="AlphaFoldDB" id="A0AAC9GD48"/>
<keyword evidence="3" id="KW-1133">Transmembrane helix</keyword>
<feature type="coiled-coil region" evidence="2">
    <location>
        <begin position="89"/>
        <end position="123"/>
    </location>
</feature>
<keyword evidence="1" id="KW-1188">Viral release from host cell</keyword>